<evidence type="ECO:0000313" key="4">
    <source>
        <dbReference type="Proteomes" id="UP001175001"/>
    </source>
</evidence>
<feature type="compositionally biased region" description="Polar residues" evidence="2">
    <location>
        <begin position="355"/>
        <end position="374"/>
    </location>
</feature>
<accession>A0AA39XW01</accession>
<comment type="caution">
    <text evidence="3">The sequence shown here is derived from an EMBL/GenBank/DDBJ whole genome shotgun (WGS) entry which is preliminary data.</text>
</comment>
<evidence type="ECO:0000313" key="3">
    <source>
        <dbReference type="EMBL" id="KAK0640377.1"/>
    </source>
</evidence>
<feature type="coiled-coil region" evidence="1">
    <location>
        <begin position="95"/>
        <end position="185"/>
    </location>
</feature>
<protein>
    <submittedName>
        <fullName evidence="3">Early endosome antigen 1</fullName>
    </submittedName>
</protein>
<sequence length="539" mass="62067">MTWAEAHKAEAFVDRLRDEAVEGAKHFANLPHHAGSTKTALALTILAYTAGKRDGLKPRATELAAINKDLSWTKHELAKRDIEQEDVVKRLRLDLRWANIQVAKKDEKLQALKEELDTERKSRQQIKEHEAMSADGFNGTTKADESQMHTVATENDDMRSLREQLEHERREKEYYKELYENLSRTSTPDGHLSSESLQAKVGALQETIDGIEEGFKKTCSHLQTKLLQAEQHVRDMKERLERQAHDHNVQLVQAQQRTLEEKERFKALANSRNVQLVNTQKRTAVYQAEIHRLTREKSELSEEMNKQIAQLKQSQQSQNGCPSDHQRSLEDRIKFLLQEKELQHQDWQKKLWKAQNKNGASTESANSSQVTNTPSIHLQSIQKLEDKLAVIESKANKNEQNLKKKVQELEDKLAQLGPLERFLEDRDFSDEKRLHLTWDDMTYAVRAAAAGLSPQTRRTLGHGHSTYIVEEALRHGSRDLVSFALDSPGRFVLRFKFFEAVESIVDNILWEAQKFPSVRKMLKEDSTNVKMALVRHASK</sequence>
<feature type="region of interest" description="Disordered" evidence="2">
    <location>
        <begin position="297"/>
        <end position="327"/>
    </location>
</feature>
<keyword evidence="1" id="KW-0175">Coiled coil</keyword>
<feature type="compositionally biased region" description="Low complexity" evidence="2">
    <location>
        <begin position="306"/>
        <end position="318"/>
    </location>
</feature>
<dbReference type="EMBL" id="JAUJDW010000083">
    <property type="protein sequence ID" value="KAK0640377.1"/>
    <property type="molecule type" value="Genomic_DNA"/>
</dbReference>
<reference evidence="3" key="1">
    <citation type="submission" date="2023-06" db="EMBL/GenBank/DDBJ databases">
        <title>Multi-omics analyses reveal the molecular pathogenesis toolkit of Lasiodiplodia hormozganensis, a cross-kingdom pathogen.</title>
        <authorList>
            <person name="Felix C."/>
            <person name="Meneses R."/>
            <person name="Goncalves M.F.M."/>
            <person name="Tilleman L."/>
            <person name="Duarte A.S."/>
            <person name="Jorrin-Novo J.V."/>
            <person name="Van De Peer Y."/>
            <person name="Deforce D."/>
            <person name="Van Nieuwerburgh F."/>
            <person name="Esteves A.C."/>
            <person name="Alves A."/>
        </authorList>
    </citation>
    <scope>NUCLEOTIDE SEQUENCE</scope>
    <source>
        <strain evidence="3">CBS 339.90</strain>
    </source>
</reference>
<proteinExistence type="predicted"/>
<name>A0AA39XW01_9PEZI</name>
<feature type="coiled-coil region" evidence="1">
    <location>
        <begin position="219"/>
        <end position="257"/>
    </location>
</feature>
<dbReference type="Proteomes" id="UP001175001">
    <property type="component" value="Unassembled WGS sequence"/>
</dbReference>
<feature type="coiled-coil region" evidence="1">
    <location>
        <begin position="381"/>
        <end position="415"/>
    </location>
</feature>
<dbReference type="AlphaFoldDB" id="A0AA39XW01"/>
<evidence type="ECO:0000256" key="1">
    <source>
        <dbReference type="SAM" id="Coils"/>
    </source>
</evidence>
<organism evidence="3 4">
    <name type="scientific">Lasiodiplodia hormozganensis</name>
    <dbReference type="NCBI Taxonomy" id="869390"/>
    <lineage>
        <taxon>Eukaryota</taxon>
        <taxon>Fungi</taxon>
        <taxon>Dikarya</taxon>
        <taxon>Ascomycota</taxon>
        <taxon>Pezizomycotina</taxon>
        <taxon>Dothideomycetes</taxon>
        <taxon>Dothideomycetes incertae sedis</taxon>
        <taxon>Botryosphaeriales</taxon>
        <taxon>Botryosphaeriaceae</taxon>
        <taxon>Lasiodiplodia</taxon>
    </lineage>
</organism>
<keyword evidence="4" id="KW-1185">Reference proteome</keyword>
<feature type="region of interest" description="Disordered" evidence="2">
    <location>
        <begin position="353"/>
        <end position="374"/>
    </location>
</feature>
<gene>
    <name evidence="3" type="primary">EEA1</name>
    <name evidence="3" type="ORF">DIS24_g9416</name>
</gene>
<evidence type="ECO:0000256" key="2">
    <source>
        <dbReference type="SAM" id="MobiDB-lite"/>
    </source>
</evidence>